<evidence type="ECO:0000256" key="4">
    <source>
        <dbReference type="ARBA" id="ARBA00022989"/>
    </source>
</evidence>
<dbReference type="Proteomes" id="UP000077667">
    <property type="component" value="Chromosome"/>
</dbReference>
<keyword evidence="2" id="KW-1003">Cell membrane</keyword>
<protein>
    <recommendedName>
        <fullName evidence="7">RDD domain-containing protein</fullName>
    </recommendedName>
</protein>
<dbReference type="InterPro" id="IPR010432">
    <property type="entry name" value="RDD"/>
</dbReference>
<evidence type="ECO:0000256" key="3">
    <source>
        <dbReference type="ARBA" id="ARBA00022692"/>
    </source>
</evidence>
<accession>A0A1A9HW58</accession>
<dbReference type="Pfam" id="PF06271">
    <property type="entry name" value="RDD"/>
    <property type="match status" value="1"/>
</dbReference>
<dbReference type="InterPro" id="IPR051791">
    <property type="entry name" value="Pra-immunoreactive"/>
</dbReference>
<dbReference type="OrthoDB" id="762068at2"/>
<proteinExistence type="predicted"/>
<keyword evidence="5 6" id="KW-0472">Membrane</keyword>
<evidence type="ECO:0000313" key="9">
    <source>
        <dbReference type="Proteomes" id="UP000077667"/>
    </source>
</evidence>
<dbReference type="EMBL" id="CP015772">
    <property type="protein sequence ID" value="ANH79617.1"/>
    <property type="molecule type" value="Genomic_DNA"/>
</dbReference>
<sequence length="163" mass="18264">MYQEPATGQQISIFDTDYEYVRASAGKRLANYLIDLVVFYCLFFILGIIIALIAPDFIDALANGDQGLNLIDRLCTLVFYALYMGLMETIFKGRSIGKLVTKTRAVNADGSIISSKTAFLRGFSRAVPFCAFSALGTPCDPWQDRWTQTIVIDENQREELHTV</sequence>
<dbReference type="PANTHER" id="PTHR36115:SF4">
    <property type="entry name" value="MEMBRANE PROTEIN"/>
    <property type="match status" value="1"/>
</dbReference>
<dbReference type="RefSeq" id="WP_067750571.1">
    <property type="nucleotide sequence ID" value="NZ_CP015772.1"/>
</dbReference>
<feature type="transmembrane region" description="Helical" evidence="6">
    <location>
        <begin position="66"/>
        <end position="86"/>
    </location>
</feature>
<dbReference type="AlphaFoldDB" id="A0A1A9HW58"/>
<comment type="subcellular location">
    <subcellularLocation>
        <location evidence="1">Cell membrane</location>
        <topology evidence="1">Multi-pass membrane protein</topology>
    </subcellularLocation>
</comment>
<dbReference type="STRING" id="1176587.A8C56_00285"/>
<evidence type="ECO:0000259" key="7">
    <source>
        <dbReference type="Pfam" id="PF06271"/>
    </source>
</evidence>
<evidence type="ECO:0000256" key="6">
    <source>
        <dbReference type="SAM" id="Phobius"/>
    </source>
</evidence>
<feature type="transmembrane region" description="Helical" evidence="6">
    <location>
        <begin position="32"/>
        <end position="54"/>
    </location>
</feature>
<evidence type="ECO:0000256" key="1">
    <source>
        <dbReference type="ARBA" id="ARBA00004651"/>
    </source>
</evidence>
<evidence type="ECO:0000256" key="2">
    <source>
        <dbReference type="ARBA" id="ARBA00022475"/>
    </source>
</evidence>
<organism evidence="8 9">
    <name type="scientific">Niabella ginsenosidivorans</name>
    <dbReference type="NCBI Taxonomy" id="1176587"/>
    <lineage>
        <taxon>Bacteria</taxon>
        <taxon>Pseudomonadati</taxon>
        <taxon>Bacteroidota</taxon>
        <taxon>Chitinophagia</taxon>
        <taxon>Chitinophagales</taxon>
        <taxon>Chitinophagaceae</taxon>
        <taxon>Niabella</taxon>
    </lineage>
</organism>
<gene>
    <name evidence="8" type="ORF">A8C56_00285</name>
</gene>
<evidence type="ECO:0000313" key="8">
    <source>
        <dbReference type="EMBL" id="ANH79617.1"/>
    </source>
</evidence>
<keyword evidence="3 6" id="KW-0812">Transmembrane</keyword>
<dbReference type="PANTHER" id="PTHR36115">
    <property type="entry name" value="PROLINE-RICH ANTIGEN HOMOLOG-RELATED"/>
    <property type="match status" value="1"/>
</dbReference>
<feature type="domain" description="RDD" evidence="7">
    <location>
        <begin position="23"/>
        <end position="134"/>
    </location>
</feature>
<keyword evidence="4 6" id="KW-1133">Transmembrane helix</keyword>
<dbReference type="KEGG" id="nia:A8C56_00285"/>
<dbReference type="GO" id="GO:0005886">
    <property type="term" value="C:plasma membrane"/>
    <property type="evidence" value="ECO:0007669"/>
    <property type="project" value="UniProtKB-SubCell"/>
</dbReference>
<evidence type="ECO:0000256" key="5">
    <source>
        <dbReference type="ARBA" id="ARBA00023136"/>
    </source>
</evidence>
<reference evidence="8 9" key="1">
    <citation type="submission" date="2016-05" db="EMBL/GenBank/DDBJ databases">
        <title>Niabella ginsenosidivorans BS26 whole genome sequencing.</title>
        <authorList>
            <person name="Im W.T."/>
            <person name="Siddiqi M.Z."/>
        </authorList>
    </citation>
    <scope>NUCLEOTIDE SEQUENCE [LARGE SCALE GENOMIC DNA]</scope>
    <source>
        <strain evidence="8 9">BS26</strain>
    </source>
</reference>
<name>A0A1A9HW58_9BACT</name>
<keyword evidence="9" id="KW-1185">Reference proteome</keyword>